<name>A0ABW0U115_9BACL</name>
<dbReference type="PANTHER" id="PTHR10996">
    <property type="entry name" value="2-HYDROXYACID DEHYDROGENASE-RELATED"/>
    <property type="match status" value="1"/>
</dbReference>
<dbReference type="SUPFAM" id="SSF51735">
    <property type="entry name" value="NAD(P)-binding Rossmann-fold domains"/>
    <property type="match status" value="1"/>
</dbReference>
<dbReference type="Proteomes" id="UP001596071">
    <property type="component" value="Unassembled WGS sequence"/>
</dbReference>
<dbReference type="GO" id="GO:0016491">
    <property type="term" value="F:oxidoreductase activity"/>
    <property type="evidence" value="ECO:0007669"/>
    <property type="project" value="UniProtKB-KW"/>
</dbReference>
<dbReference type="InterPro" id="IPR029752">
    <property type="entry name" value="D-isomer_DH_CS1"/>
</dbReference>
<feature type="domain" description="D-isomer specific 2-hydroxyacid dehydrogenase catalytic" evidence="4">
    <location>
        <begin position="5"/>
        <end position="315"/>
    </location>
</feature>
<dbReference type="Pfam" id="PF02826">
    <property type="entry name" value="2-Hacid_dh_C"/>
    <property type="match status" value="1"/>
</dbReference>
<accession>A0ABW0U115</accession>
<dbReference type="Pfam" id="PF00389">
    <property type="entry name" value="2-Hacid_dh"/>
    <property type="match status" value="1"/>
</dbReference>
<dbReference type="CDD" id="cd05301">
    <property type="entry name" value="GDH"/>
    <property type="match status" value="1"/>
</dbReference>
<evidence type="ECO:0000313" key="6">
    <source>
        <dbReference type="EMBL" id="MFC5604333.1"/>
    </source>
</evidence>
<evidence type="ECO:0000256" key="3">
    <source>
        <dbReference type="RuleBase" id="RU003719"/>
    </source>
</evidence>
<organism evidence="6 7">
    <name type="scientific">Sporosarcina koreensis</name>
    <dbReference type="NCBI Taxonomy" id="334735"/>
    <lineage>
        <taxon>Bacteria</taxon>
        <taxon>Bacillati</taxon>
        <taxon>Bacillota</taxon>
        <taxon>Bacilli</taxon>
        <taxon>Bacillales</taxon>
        <taxon>Caryophanaceae</taxon>
        <taxon>Sporosarcina</taxon>
    </lineage>
</organism>
<protein>
    <submittedName>
        <fullName evidence="6">2-hydroxyacid dehydrogenase</fullName>
        <ecNumber evidence="6">1.1.1.-</ecNumber>
    </submittedName>
</protein>
<dbReference type="SUPFAM" id="SSF52283">
    <property type="entry name" value="Formate/glycerate dehydrogenase catalytic domain-like"/>
    <property type="match status" value="1"/>
</dbReference>
<dbReference type="Gene3D" id="3.40.50.720">
    <property type="entry name" value="NAD(P)-binding Rossmann-like Domain"/>
    <property type="match status" value="2"/>
</dbReference>
<keyword evidence="7" id="KW-1185">Reference proteome</keyword>
<dbReference type="PROSITE" id="PS00065">
    <property type="entry name" value="D_2_HYDROXYACID_DH_1"/>
    <property type="match status" value="1"/>
</dbReference>
<reference evidence="7" key="1">
    <citation type="journal article" date="2019" name="Int. J. Syst. Evol. Microbiol.">
        <title>The Global Catalogue of Microorganisms (GCM) 10K type strain sequencing project: providing services to taxonomists for standard genome sequencing and annotation.</title>
        <authorList>
            <consortium name="The Broad Institute Genomics Platform"/>
            <consortium name="The Broad Institute Genome Sequencing Center for Infectious Disease"/>
            <person name="Wu L."/>
            <person name="Ma J."/>
        </authorList>
    </citation>
    <scope>NUCLEOTIDE SEQUENCE [LARGE SCALE GENOMIC DNA]</scope>
    <source>
        <strain evidence="7">KACC 11299</strain>
    </source>
</reference>
<sequence length="323" mass="35558">MGEKVLVYSPISEEGARKLEERFTVVMATPDSPEFMKELSSATGLIGTGLKIDLALLERAPLLKVVSNISVGYDNFDVEELTRRGILATNTPDVLTETTADAIFGLLIATARRIPELDKYVKEGHWNARLSPSFFGVDVHGKKLGIIGMGKIGQAIAQRARFGFKMDILYHNRSRNLEAEEEFGATYLEMDDLLRQADFVCLMAPQTPETIGLISRREFKLMKKSTIFINGSRGGLVNEDDLAAALKEGYILAAGLDVYVQEPIAENHPFLSLPNLVTLPHIGSATSETREKMEKMACRDLIATLTGERPGALINEEVMAGRV</sequence>
<feature type="domain" description="D-isomer specific 2-hydroxyacid dehydrogenase NAD-binding" evidence="5">
    <location>
        <begin position="104"/>
        <end position="283"/>
    </location>
</feature>
<comment type="similarity">
    <text evidence="1 3">Belongs to the D-isomer specific 2-hydroxyacid dehydrogenase family.</text>
</comment>
<dbReference type="InterPro" id="IPR006139">
    <property type="entry name" value="D-isomer_2_OHA_DH_cat_dom"/>
</dbReference>
<keyword evidence="2 3" id="KW-0560">Oxidoreductase</keyword>
<dbReference type="EMBL" id="JBHSNP010000027">
    <property type="protein sequence ID" value="MFC5604333.1"/>
    <property type="molecule type" value="Genomic_DNA"/>
</dbReference>
<evidence type="ECO:0000256" key="1">
    <source>
        <dbReference type="ARBA" id="ARBA00005854"/>
    </source>
</evidence>
<dbReference type="InterPro" id="IPR050223">
    <property type="entry name" value="D-isomer_2-hydroxyacid_DH"/>
</dbReference>
<evidence type="ECO:0000313" key="7">
    <source>
        <dbReference type="Proteomes" id="UP001596071"/>
    </source>
</evidence>
<dbReference type="PROSITE" id="PS00671">
    <property type="entry name" value="D_2_HYDROXYACID_DH_3"/>
    <property type="match status" value="1"/>
</dbReference>
<proteinExistence type="inferred from homology"/>
<dbReference type="InterPro" id="IPR029753">
    <property type="entry name" value="D-isomer_DH_CS"/>
</dbReference>
<dbReference type="InterPro" id="IPR036291">
    <property type="entry name" value="NAD(P)-bd_dom_sf"/>
</dbReference>
<dbReference type="RefSeq" id="WP_381445976.1">
    <property type="nucleotide sequence ID" value="NZ_JBHSNP010000027.1"/>
</dbReference>
<gene>
    <name evidence="6" type="ORF">ACFPTP_13970</name>
</gene>
<evidence type="ECO:0000259" key="4">
    <source>
        <dbReference type="Pfam" id="PF00389"/>
    </source>
</evidence>
<dbReference type="EC" id="1.1.1.-" evidence="6"/>
<comment type="caution">
    <text evidence="6">The sequence shown here is derived from an EMBL/GenBank/DDBJ whole genome shotgun (WGS) entry which is preliminary data.</text>
</comment>
<dbReference type="PANTHER" id="PTHR10996:SF283">
    <property type="entry name" value="GLYOXYLATE_HYDROXYPYRUVATE REDUCTASE B"/>
    <property type="match status" value="1"/>
</dbReference>
<evidence type="ECO:0000256" key="2">
    <source>
        <dbReference type="ARBA" id="ARBA00023002"/>
    </source>
</evidence>
<dbReference type="InterPro" id="IPR006140">
    <property type="entry name" value="D-isomer_DH_NAD-bd"/>
</dbReference>
<evidence type="ECO:0000259" key="5">
    <source>
        <dbReference type="Pfam" id="PF02826"/>
    </source>
</evidence>